<keyword evidence="7" id="KW-0472">Membrane</keyword>
<dbReference type="PROSITE" id="PS50841">
    <property type="entry name" value="DIX"/>
    <property type="match status" value="1"/>
</dbReference>
<dbReference type="SMART" id="SM00228">
    <property type="entry name" value="PDZ"/>
    <property type="match status" value="1"/>
</dbReference>
<dbReference type="InterPro" id="IPR003351">
    <property type="entry name" value="Dishevelled_protein_dom"/>
</dbReference>
<dbReference type="GO" id="GO:0016477">
    <property type="term" value="P:cell migration"/>
    <property type="evidence" value="ECO:0007669"/>
    <property type="project" value="UniProtKB-ARBA"/>
</dbReference>
<evidence type="ECO:0000256" key="3">
    <source>
        <dbReference type="ARBA" id="ARBA00008735"/>
    </source>
</evidence>
<feature type="compositionally biased region" description="Basic residues" evidence="9">
    <location>
        <begin position="195"/>
        <end position="207"/>
    </location>
</feature>
<dbReference type="InterPro" id="IPR029071">
    <property type="entry name" value="Ubiquitin-like_domsf"/>
</dbReference>
<evidence type="ECO:0000256" key="8">
    <source>
        <dbReference type="PROSITE-ProRule" id="PRU00069"/>
    </source>
</evidence>
<dbReference type="GO" id="GO:0005938">
    <property type="term" value="C:cell cortex"/>
    <property type="evidence" value="ECO:0007669"/>
    <property type="project" value="UniProtKB-ARBA"/>
</dbReference>
<feature type="domain" description="DIX" evidence="12">
    <location>
        <begin position="4"/>
        <end position="85"/>
    </location>
</feature>
<dbReference type="EMBL" id="KJ658727">
    <property type="protein sequence ID" value="AID23649.1"/>
    <property type="molecule type" value="mRNA"/>
</dbReference>
<dbReference type="SUPFAM" id="SSF46785">
    <property type="entry name" value="Winged helix' DNA-binding domain"/>
    <property type="match status" value="1"/>
</dbReference>
<name>A0A068CJW0_HOFMI</name>
<dbReference type="PROSITE" id="PS50106">
    <property type="entry name" value="PDZ"/>
    <property type="match status" value="1"/>
</dbReference>
<dbReference type="Gene3D" id="1.10.10.10">
    <property type="entry name" value="Winged helix-like DNA-binding domain superfamily/Winged helix DNA-binding domain"/>
    <property type="match status" value="1"/>
</dbReference>
<dbReference type="InterPro" id="IPR036034">
    <property type="entry name" value="PDZ_sf"/>
</dbReference>
<comment type="subcellular location">
    <subcellularLocation>
        <location evidence="2">Cytoplasm</location>
    </subcellularLocation>
    <subcellularLocation>
        <location evidence="1">Membrane</location>
    </subcellularLocation>
</comment>
<accession>A0A068CJW0</accession>
<dbReference type="FunFam" id="1.10.10.10:FF:000400">
    <property type="entry name" value="DiSHevelled related"/>
    <property type="match status" value="1"/>
</dbReference>
<evidence type="ECO:0000256" key="4">
    <source>
        <dbReference type="ARBA" id="ARBA00022473"/>
    </source>
</evidence>
<dbReference type="InterPro" id="IPR000591">
    <property type="entry name" value="DEP_dom"/>
</dbReference>
<dbReference type="GO" id="GO:0048699">
    <property type="term" value="P:generation of neurons"/>
    <property type="evidence" value="ECO:0007669"/>
    <property type="project" value="UniProtKB-ARBA"/>
</dbReference>
<dbReference type="SMART" id="SM00021">
    <property type="entry name" value="DAX"/>
    <property type="match status" value="1"/>
</dbReference>
<dbReference type="GO" id="GO:0005829">
    <property type="term" value="C:cytosol"/>
    <property type="evidence" value="ECO:0007669"/>
    <property type="project" value="TreeGrafter"/>
</dbReference>
<dbReference type="GO" id="GO:0016020">
    <property type="term" value="C:membrane"/>
    <property type="evidence" value="ECO:0007669"/>
    <property type="project" value="UniProtKB-SubCell"/>
</dbReference>
<dbReference type="Pfam" id="PF00778">
    <property type="entry name" value="DIX"/>
    <property type="match status" value="1"/>
</dbReference>
<evidence type="ECO:0000313" key="13">
    <source>
        <dbReference type="EMBL" id="AID23649.1"/>
    </source>
</evidence>
<keyword evidence="5" id="KW-0963">Cytoplasm</keyword>
<dbReference type="Gene3D" id="2.40.240.130">
    <property type="match status" value="1"/>
</dbReference>
<dbReference type="PANTHER" id="PTHR10878">
    <property type="entry name" value="SEGMENT POLARITY PROTEIN DISHEVELLED"/>
    <property type="match status" value="1"/>
</dbReference>
<dbReference type="InterPro" id="IPR015506">
    <property type="entry name" value="Dsh/Dvl-rel"/>
</dbReference>
<dbReference type="GO" id="GO:0009887">
    <property type="term" value="P:animal organ morphogenesis"/>
    <property type="evidence" value="ECO:0007669"/>
    <property type="project" value="UniProtKB-ARBA"/>
</dbReference>
<dbReference type="GO" id="GO:0035556">
    <property type="term" value="P:intracellular signal transduction"/>
    <property type="evidence" value="ECO:0007669"/>
    <property type="project" value="InterPro"/>
</dbReference>
<dbReference type="GO" id="GO:0048730">
    <property type="term" value="P:epidermis morphogenesis"/>
    <property type="evidence" value="ECO:0007669"/>
    <property type="project" value="UniProtKB-ARBA"/>
</dbReference>
<dbReference type="GO" id="GO:0048646">
    <property type="term" value="P:anatomical structure formation involved in morphogenesis"/>
    <property type="evidence" value="ECO:0007669"/>
    <property type="project" value="UniProtKB-ARBA"/>
</dbReference>
<protein>
    <submittedName>
        <fullName evidence="13">Dishevelled-1</fullName>
    </submittedName>
</protein>
<proteinExistence type="evidence at transcript level"/>
<comment type="similarity">
    <text evidence="3">Belongs to the DSH family.</text>
</comment>
<dbReference type="SMART" id="SM00049">
    <property type="entry name" value="DEP"/>
    <property type="match status" value="1"/>
</dbReference>
<dbReference type="FunFam" id="2.30.42.10:FF:000014">
    <property type="entry name" value="Segment polarity protein dishevelled homolog DVL-3"/>
    <property type="match status" value="1"/>
</dbReference>
<keyword evidence="4" id="KW-0217">Developmental protein</keyword>
<feature type="region of interest" description="Disordered" evidence="9">
    <location>
        <begin position="348"/>
        <end position="379"/>
    </location>
</feature>
<dbReference type="SUPFAM" id="SSF50156">
    <property type="entry name" value="PDZ domain-like"/>
    <property type="match status" value="1"/>
</dbReference>
<dbReference type="SUPFAM" id="SSF54236">
    <property type="entry name" value="Ubiquitin-like"/>
    <property type="match status" value="1"/>
</dbReference>
<dbReference type="Pfam" id="PF00610">
    <property type="entry name" value="DEP"/>
    <property type="match status" value="1"/>
</dbReference>
<dbReference type="Gene3D" id="2.30.42.10">
    <property type="match status" value="1"/>
</dbReference>
<evidence type="ECO:0000256" key="7">
    <source>
        <dbReference type="ARBA" id="ARBA00023136"/>
    </source>
</evidence>
<dbReference type="FunFam" id="2.40.240.130:FF:000001">
    <property type="entry name" value="Segment polarity protein dishevelled homolog DVL-1"/>
    <property type="match status" value="1"/>
</dbReference>
<dbReference type="InterPro" id="IPR001158">
    <property type="entry name" value="DIX"/>
</dbReference>
<dbReference type="GO" id="GO:0048598">
    <property type="term" value="P:embryonic morphogenesis"/>
    <property type="evidence" value="ECO:0007669"/>
    <property type="project" value="UniProtKB-ARBA"/>
</dbReference>
<feature type="compositionally biased region" description="Basic and acidic residues" evidence="9">
    <location>
        <begin position="595"/>
        <end position="606"/>
    </location>
</feature>
<dbReference type="Pfam" id="PF00595">
    <property type="entry name" value="PDZ"/>
    <property type="match status" value="1"/>
</dbReference>
<keyword evidence="6 8" id="KW-0879">Wnt signaling pathway</keyword>
<dbReference type="CDD" id="cd04438">
    <property type="entry name" value="DEP_dishevelled"/>
    <property type="match status" value="1"/>
</dbReference>
<sequence length="606" mass="67020">MNDTDETKVIYHIDEEDTPYLIKLPISSDAVVLNDLKTALGKPTYKYFFKSMDDDFGVVKEEIIDDSCKLPCFNGRVICWLVAADGSHGSVSDGGSNCGSEPVSDYDGRAPYNGRPLQHPDDLSTESESIVCNRRGRMNGHSFLPGYRGGPPDRGYESSTTMMSSEFDTTSFFETDDDSRFTQTDRSSVASRFMKRQRRRPRKRPLNRKMDRASSFSSITDSTMSLNIITVTLSMDNTSFLGISIVGTTHKQGDGGIYVGTIMPGGAVAQDGRIEPGDMILQVNDVSFENMANDDAVTVLRDVVNRPGPVKLVVAKCWNPNPRSFFTLPKNDPIRPIDPSSWLEASRMANRNNGPTSPQYGSAPSETSSQFTSIPDSERPLIYPPIPGAERGEANNAYHATNIPPPPPGLNVSDSNLDKLTVNSDIHAIIRAMQQPGFGLEIKDRMWLKITIPNAFLGHNLVDWLFDHLDGFPDRREARRFANKMLKDGLIRHTTGKLNFSEQCYYVFNQDYLISQVNNLSINDPSEAAEEQDRLAPLPLYGTPWMPPQYTGYQPRTAGYQAQMGELEMFGPGSAPREGNSGGSGHSSPGSSSDRSSKELVKTEFL</sequence>
<dbReference type="InterPro" id="IPR036390">
    <property type="entry name" value="WH_DNA-bd_sf"/>
</dbReference>
<evidence type="ECO:0000259" key="12">
    <source>
        <dbReference type="PROSITE" id="PS50841"/>
    </source>
</evidence>
<feature type="compositionally biased region" description="Polar residues" evidence="9">
    <location>
        <begin position="349"/>
        <end position="375"/>
    </location>
</feature>
<dbReference type="PANTHER" id="PTHR10878:SF25">
    <property type="entry name" value="SEGMENT POLARITY PROTEIN DISHEVELLED"/>
    <property type="match status" value="1"/>
</dbReference>
<dbReference type="GO" id="GO:0060070">
    <property type="term" value="P:canonical Wnt signaling pathway"/>
    <property type="evidence" value="ECO:0007669"/>
    <property type="project" value="TreeGrafter"/>
</dbReference>
<dbReference type="InterPro" id="IPR036388">
    <property type="entry name" value="WH-like_DNA-bd_sf"/>
</dbReference>
<reference evidence="13" key="1">
    <citation type="journal article" date="2014" name="Curr. Biol.">
        <title>Whole-body acoel regeneration is controlled by wnt and bmp-admp signaling.</title>
        <authorList>
            <person name="Srivastava M."/>
            <person name="Mazza-Curll K.L."/>
            <person name="van Wolfswinkel J.C."/>
            <person name="Reddien P.W."/>
        </authorList>
    </citation>
    <scope>NUCLEOTIDE SEQUENCE</scope>
</reference>
<dbReference type="PROSITE" id="PS50186">
    <property type="entry name" value="DEP"/>
    <property type="match status" value="1"/>
</dbReference>
<dbReference type="GO" id="GO:0003002">
    <property type="term" value="P:regionalization"/>
    <property type="evidence" value="ECO:0007669"/>
    <property type="project" value="UniProtKB-ARBA"/>
</dbReference>
<feature type="region of interest" description="Disordered" evidence="9">
    <location>
        <begin position="567"/>
        <end position="606"/>
    </location>
</feature>
<dbReference type="GO" id="GO:0000132">
    <property type="term" value="P:establishment of mitotic spindle orientation"/>
    <property type="evidence" value="ECO:0007669"/>
    <property type="project" value="UniProtKB-ARBA"/>
</dbReference>
<evidence type="ECO:0000256" key="2">
    <source>
        <dbReference type="ARBA" id="ARBA00004496"/>
    </source>
</evidence>
<evidence type="ECO:0000256" key="1">
    <source>
        <dbReference type="ARBA" id="ARBA00004370"/>
    </source>
</evidence>
<evidence type="ECO:0000259" key="11">
    <source>
        <dbReference type="PROSITE" id="PS50186"/>
    </source>
</evidence>
<evidence type="ECO:0000256" key="9">
    <source>
        <dbReference type="SAM" id="MobiDB-lite"/>
    </source>
</evidence>
<dbReference type="AlphaFoldDB" id="A0A068CJW0"/>
<dbReference type="GO" id="GO:0030674">
    <property type="term" value="F:protein-macromolecule adaptor activity"/>
    <property type="evidence" value="ECO:0007669"/>
    <property type="project" value="UniProtKB-ARBA"/>
</dbReference>
<evidence type="ECO:0000256" key="6">
    <source>
        <dbReference type="ARBA" id="ARBA00022687"/>
    </source>
</evidence>
<evidence type="ECO:0000259" key="10">
    <source>
        <dbReference type="PROSITE" id="PS50106"/>
    </source>
</evidence>
<dbReference type="GO" id="GO:0048468">
    <property type="term" value="P:cell development"/>
    <property type="evidence" value="ECO:0007669"/>
    <property type="project" value="UniProtKB-ARBA"/>
</dbReference>
<dbReference type="CDD" id="cd06717">
    <property type="entry name" value="PDZ_Dishevelled-like"/>
    <property type="match status" value="1"/>
</dbReference>
<dbReference type="InterPro" id="IPR038207">
    <property type="entry name" value="DIX_dom_sf"/>
</dbReference>
<dbReference type="InterPro" id="IPR001478">
    <property type="entry name" value="PDZ"/>
</dbReference>
<dbReference type="Pfam" id="PF02377">
    <property type="entry name" value="Dishevelled"/>
    <property type="match status" value="1"/>
</dbReference>
<feature type="domain" description="DEP" evidence="11">
    <location>
        <begin position="436"/>
        <end position="510"/>
    </location>
</feature>
<evidence type="ECO:0000256" key="5">
    <source>
        <dbReference type="ARBA" id="ARBA00022490"/>
    </source>
</evidence>
<feature type="domain" description="PDZ" evidence="10">
    <location>
        <begin position="230"/>
        <end position="302"/>
    </location>
</feature>
<organism evidence="13">
    <name type="scientific">Hofstenia miamia</name>
    <name type="common">Three-banded panther worm</name>
    <dbReference type="NCBI Taxonomy" id="442651"/>
    <lineage>
        <taxon>Eukaryota</taxon>
        <taxon>Metazoa</taxon>
        <taxon>Xenacoelomorpha</taxon>
        <taxon>Acoelomorpha</taxon>
        <taxon>Acoela</taxon>
        <taxon>Hofsteniidae</taxon>
        <taxon>Hofstenia</taxon>
    </lineage>
</organism>
<feature type="region of interest" description="Disordered" evidence="9">
    <location>
        <begin position="195"/>
        <end position="215"/>
    </location>
</feature>